<evidence type="ECO:0000256" key="1">
    <source>
        <dbReference type="ARBA" id="ARBA00004613"/>
    </source>
</evidence>
<dbReference type="Pfam" id="PF00386">
    <property type="entry name" value="C1q"/>
    <property type="match status" value="1"/>
</dbReference>
<name>A0A8B6FRJ9_MYTGA</name>
<accession>A0A8B6FRJ9</accession>
<dbReference type="OrthoDB" id="6080680at2759"/>
<proteinExistence type="predicted"/>
<dbReference type="SMART" id="SM00110">
    <property type="entry name" value="C1Q"/>
    <property type="match status" value="1"/>
</dbReference>
<dbReference type="AlphaFoldDB" id="A0A8B6FRJ9"/>
<keyword evidence="2" id="KW-0964">Secreted</keyword>
<feature type="chain" id="PRO_5032673883" description="C1q domain-containing protein" evidence="4">
    <location>
        <begin position="22"/>
        <end position="208"/>
    </location>
</feature>
<evidence type="ECO:0000256" key="3">
    <source>
        <dbReference type="ARBA" id="ARBA00022729"/>
    </source>
</evidence>
<dbReference type="Proteomes" id="UP000596742">
    <property type="component" value="Unassembled WGS sequence"/>
</dbReference>
<dbReference type="PANTHER" id="PTHR22923">
    <property type="entry name" value="CEREBELLIN-RELATED"/>
    <property type="match status" value="1"/>
</dbReference>
<dbReference type="EMBL" id="UYJE01007304">
    <property type="protein sequence ID" value="VDI53493.1"/>
    <property type="molecule type" value="Genomic_DNA"/>
</dbReference>
<keyword evidence="3 4" id="KW-0732">Signal</keyword>
<organism evidence="6 7">
    <name type="scientific">Mytilus galloprovincialis</name>
    <name type="common">Mediterranean mussel</name>
    <dbReference type="NCBI Taxonomy" id="29158"/>
    <lineage>
        <taxon>Eukaryota</taxon>
        <taxon>Metazoa</taxon>
        <taxon>Spiralia</taxon>
        <taxon>Lophotrochozoa</taxon>
        <taxon>Mollusca</taxon>
        <taxon>Bivalvia</taxon>
        <taxon>Autobranchia</taxon>
        <taxon>Pteriomorphia</taxon>
        <taxon>Mytilida</taxon>
        <taxon>Mytiloidea</taxon>
        <taxon>Mytilidae</taxon>
        <taxon>Mytilinae</taxon>
        <taxon>Mytilus</taxon>
    </lineage>
</organism>
<sequence length="208" mass="22986">MVVCNLLIVTIFLVSSGYSETDTDTKIAFLMREVQMLKYKLENECVLKSEYDGVVSKRLLLSETPSHQPVAFSAFVTDLDDGPTIDKHREIVFNKIETNVGNAYDSFTGTFRAPQDGIYAFSWTIFVHGGSSVSNLGEILTELIVNGQVHGNLHADTETIGDDDSATGFVIKTLSKDDVVFIRSGNSFVPQGVLHGHMRWTFSGWLIA</sequence>
<dbReference type="InterPro" id="IPR008983">
    <property type="entry name" value="Tumour_necrosis_fac-like_dom"/>
</dbReference>
<dbReference type="SUPFAM" id="SSF49842">
    <property type="entry name" value="TNF-like"/>
    <property type="match status" value="1"/>
</dbReference>
<evidence type="ECO:0000313" key="7">
    <source>
        <dbReference type="Proteomes" id="UP000596742"/>
    </source>
</evidence>
<dbReference type="GO" id="GO:0005576">
    <property type="term" value="C:extracellular region"/>
    <property type="evidence" value="ECO:0007669"/>
    <property type="project" value="UniProtKB-SubCell"/>
</dbReference>
<comment type="subcellular location">
    <subcellularLocation>
        <location evidence="1">Secreted</location>
    </subcellularLocation>
</comment>
<evidence type="ECO:0000259" key="5">
    <source>
        <dbReference type="PROSITE" id="PS50871"/>
    </source>
</evidence>
<feature type="signal peptide" evidence="4">
    <location>
        <begin position="1"/>
        <end position="21"/>
    </location>
</feature>
<dbReference type="InterPro" id="IPR001073">
    <property type="entry name" value="C1q_dom"/>
</dbReference>
<evidence type="ECO:0000256" key="2">
    <source>
        <dbReference type="ARBA" id="ARBA00022525"/>
    </source>
</evidence>
<dbReference type="InterPro" id="IPR050822">
    <property type="entry name" value="Cerebellin_Synaptic_Org"/>
</dbReference>
<reference evidence="6" key="1">
    <citation type="submission" date="2018-11" db="EMBL/GenBank/DDBJ databases">
        <authorList>
            <person name="Alioto T."/>
            <person name="Alioto T."/>
        </authorList>
    </citation>
    <scope>NUCLEOTIDE SEQUENCE</scope>
</reference>
<gene>
    <name evidence="6" type="ORF">MGAL_10B015582</name>
</gene>
<keyword evidence="7" id="KW-1185">Reference proteome</keyword>
<comment type="caution">
    <text evidence="6">The sequence shown here is derived from an EMBL/GenBank/DDBJ whole genome shotgun (WGS) entry which is preliminary data.</text>
</comment>
<dbReference type="PROSITE" id="PS50871">
    <property type="entry name" value="C1Q"/>
    <property type="match status" value="1"/>
</dbReference>
<dbReference type="Gene3D" id="2.60.120.40">
    <property type="match status" value="1"/>
</dbReference>
<dbReference type="PANTHER" id="PTHR22923:SF115">
    <property type="entry name" value="COMPLEMENT C1Q TUMOR NECROSIS FACTOR-RELATED PROTEIN 3"/>
    <property type="match status" value="1"/>
</dbReference>
<dbReference type="PRINTS" id="PR00007">
    <property type="entry name" value="COMPLEMNTC1Q"/>
</dbReference>
<feature type="domain" description="C1q" evidence="5">
    <location>
        <begin position="65"/>
        <end position="208"/>
    </location>
</feature>
<protein>
    <recommendedName>
        <fullName evidence="5">C1q domain-containing protein</fullName>
    </recommendedName>
</protein>
<evidence type="ECO:0000256" key="4">
    <source>
        <dbReference type="SAM" id="SignalP"/>
    </source>
</evidence>
<evidence type="ECO:0000313" key="6">
    <source>
        <dbReference type="EMBL" id="VDI53493.1"/>
    </source>
</evidence>